<dbReference type="GeneID" id="92361856"/>
<protein>
    <submittedName>
        <fullName evidence="1">Uncharacterized protein</fullName>
    </submittedName>
</protein>
<comment type="caution">
    <text evidence="1">The sequence shown here is derived from an EMBL/GenBank/DDBJ whole genome shotgun (WGS) entry which is preliminary data.</text>
</comment>
<dbReference type="EMBL" id="JAFHLR010000011">
    <property type="protein sequence ID" value="KAG5485359.1"/>
    <property type="molecule type" value="Genomic_DNA"/>
</dbReference>
<dbReference type="KEGG" id="loi:92361856"/>
<dbReference type="AlphaFoldDB" id="A0A836KS46"/>
<reference evidence="2" key="1">
    <citation type="journal article" date="2021" name="Microbiol. Resour. Announc.">
        <title>LGAAP: Leishmaniinae Genome Assembly and Annotation Pipeline.</title>
        <authorList>
            <person name="Almutairi H."/>
            <person name="Urbaniak M.D."/>
            <person name="Bates M.D."/>
            <person name="Jariyapan N."/>
            <person name="Kwakye-Nuako G."/>
            <person name="Thomaz-Soccol V."/>
            <person name="Al-Salem W.S."/>
            <person name="Dillon R.J."/>
            <person name="Bates P.A."/>
            <person name="Gatherer D."/>
        </authorList>
    </citation>
    <scope>NUCLEOTIDE SEQUENCE [LARGE SCALE GENOMIC DNA]</scope>
</reference>
<accession>A0A836KS46</accession>
<name>A0A836KS46_9TRYP</name>
<reference evidence="2" key="2">
    <citation type="journal article" date="2021" name="Sci. Data">
        <title>Chromosome-scale genome sequencing, assembly and annotation of six genomes from subfamily Leishmaniinae.</title>
        <authorList>
            <person name="Almutairi H."/>
            <person name="Urbaniak M.D."/>
            <person name="Bates M.D."/>
            <person name="Jariyapan N."/>
            <person name="Kwakye-Nuako G."/>
            <person name="Thomaz Soccol V."/>
            <person name="Al-Salem W.S."/>
            <person name="Dillon R.J."/>
            <person name="Bates P.A."/>
            <person name="Gatherer D."/>
        </authorList>
    </citation>
    <scope>NUCLEOTIDE SEQUENCE [LARGE SCALE GENOMIC DNA]</scope>
</reference>
<evidence type="ECO:0000313" key="2">
    <source>
        <dbReference type="Proteomes" id="UP000674143"/>
    </source>
</evidence>
<keyword evidence="2" id="KW-1185">Reference proteome</keyword>
<sequence length="74" mass="8163">MVKLRTKDAGPCSDFKERFARNSVISQMVVVNLDRNVPHMITQQVAANIGQLCFVTDVNEAGRSLSWALSSTLP</sequence>
<dbReference type="RefSeq" id="XP_067065096.1">
    <property type="nucleotide sequence ID" value="XM_067207922.1"/>
</dbReference>
<dbReference type="Proteomes" id="UP000674143">
    <property type="component" value="Unassembled WGS sequence"/>
</dbReference>
<gene>
    <name evidence="1" type="ORF">LSCM4_05995</name>
</gene>
<evidence type="ECO:0000313" key="1">
    <source>
        <dbReference type="EMBL" id="KAG5485359.1"/>
    </source>
</evidence>
<proteinExistence type="predicted"/>
<organism evidence="1 2">
    <name type="scientific">Leishmania orientalis</name>
    <dbReference type="NCBI Taxonomy" id="2249476"/>
    <lineage>
        <taxon>Eukaryota</taxon>
        <taxon>Discoba</taxon>
        <taxon>Euglenozoa</taxon>
        <taxon>Kinetoplastea</taxon>
        <taxon>Metakinetoplastina</taxon>
        <taxon>Trypanosomatida</taxon>
        <taxon>Trypanosomatidae</taxon>
        <taxon>Leishmaniinae</taxon>
        <taxon>Leishmania</taxon>
    </lineage>
</organism>